<evidence type="ECO:0000313" key="1">
    <source>
        <dbReference type="EMBL" id="CAH2058970.1"/>
    </source>
</evidence>
<protein>
    <submittedName>
        <fullName evidence="1">Uncharacterized protein</fullName>
    </submittedName>
</protein>
<dbReference type="Proteomes" id="UP000837857">
    <property type="component" value="Chromosome 26"/>
</dbReference>
<sequence length="304" mass="34378">MATKHLHPTKAQPSTEVSRIMMVLCSKIAKHILEQTCTDDVAEPSTSFASMHIAEREDAKQSIIDTINSYDDFRFPSQGTNYADMSENVRIEDSVASEILNKTLKYEEQEFYRQYDLMNSHAGKIDNRTNCIIEHISDQLAHEYSLPEVSHILEVHMDAAEQRWRAGEYVPYALQESPPDSEAENETTLIPSHESTFEDTLTEEVRDNGDVDVNKEAELPQTSAIPEVGGKSPRVENQCGDSNIRTGTEHGIDSVVANENDEIFEDCVEYTESKLYRAREGVGEVFERSEETYTLEMKIALGDE</sequence>
<organism evidence="1 2">
    <name type="scientific">Iphiclides podalirius</name>
    <name type="common">scarce swallowtail</name>
    <dbReference type="NCBI Taxonomy" id="110791"/>
    <lineage>
        <taxon>Eukaryota</taxon>
        <taxon>Metazoa</taxon>
        <taxon>Ecdysozoa</taxon>
        <taxon>Arthropoda</taxon>
        <taxon>Hexapoda</taxon>
        <taxon>Insecta</taxon>
        <taxon>Pterygota</taxon>
        <taxon>Neoptera</taxon>
        <taxon>Endopterygota</taxon>
        <taxon>Lepidoptera</taxon>
        <taxon>Glossata</taxon>
        <taxon>Ditrysia</taxon>
        <taxon>Papilionoidea</taxon>
        <taxon>Papilionidae</taxon>
        <taxon>Papilioninae</taxon>
        <taxon>Iphiclides</taxon>
    </lineage>
</organism>
<accession>A0ABN8IL69</accession>
<reference evidence="1" key="1">
    <citation type="submission" date="2022-03" db="EMBL/GenBank/DDBJ databases">
        <authorList>
            <person name="Martin H S."/>
        </authorList>
    </citation>
    <scope>NUCLEOTIDE SEQUENCE</scope>
</reference>
<name>A0ABN8IL69_9NEOP</name>
<gene>
    <name evidence="1" type="ORF">IPOD504_LOCUS10658</name>
</gene>
<evidence type="ECO:0000313" key="2">
    <source>
        <dbReference type="Proteomes" id="UP000837857"/>
    </source>
</evidence>
<feature type="non-terminal residue" evidence="1">
    <location>
        <position position="1"/>
    </location>
</feature>
<keyword evidence="2" id="KW-1185">Reference proteome</keyword>
<proteinExistence type="predicted"/>
<dbReference type="EMBL" id="OW152838">
    <property type="protein sequence ID" value="CAH2058970.1"/>
    <property type="molecule type" value="Genomic_DNA"/>
</dbReference>